<feature type="region of interest" description="Disordered" evidence="1">
    <location>
        <begin position="61"/>
        <end position="110"/>
    </location>
</feature>
<proteinExistence type="predicted"/>
<feature type="compositionally biased region" description="Low complexity" evidence="1">
    <location>
        <begin position="634"/>
        <end position="647"/>
    </location>
</feature>
<name>A0AAW1MZ69_POPJA</name>
<feature type="region of interest" description="Disordered" evidence="1">
    <location>
        <begin position="1"/>
        <end position="37"/>
    </location>
</feature>
<dbReference type="EMBL" id="JASPKY010000026">
    <property type="protein sequence ID" value="KAK9751626.1"/>
    <property type="molecule type" value="Genomic_DNA"/>
</dbReference>
<evidence type="ECO:0000313" key="3">
    <source>
        <dbReference type="Proteomes" id="UP001458880"/>
    </source>
</evidence>
<feature type="compositionally biased region" description="Polar residues" evidence="1">
    <location>
        <begin position="1"/>
        <end position="10"/>
    </location>
</feature>
<protein>
    <submittedName>
        <fullName evidence="2">Uncharacterized protein</fullName>
    </submittedName>
</protein>
<feature type="compositionally biased region" description="Polar residues" evidence="1">
    <location>
        <begin position="648"/>
        <end position="660"/>
    </location>
</feature>
<keyword evidence="3" id="KW-1185">Reference proteome</keyword>
<feature type="region of interest" description="Disordered" evidence="1">
    <location>
        <begin position="626"/>
        <end position="688"/>
    </location>
</feature>
<accession>A0AAW1MZ69</accession>
<comment type="caution">
    <text evidence="2">The sequence shown here is derived from an EMBL/GenBank/DDBJ whole genome shotgun (WGS) entry which is preliminary data.</text>
</comment>
<reference evidence="2 3" key="1">
    <citation type="journal article" date="2024" name="BMC Genomics">
        <title>De novo assembly and annotation of Popillia japonica's genome with initial clues to its potential as an invasive pest.</title>
        <authorList>
            <person name="Cucini C."/>
            <person name="Boschi S."/>
            <person name="Funari R."/>
            <person name="Cardaioli E."/>
            <person name="Iannotti N."/>
            <person name="Marturano G."/>
            <person name="Paoli F."/>
            <person name="Bruttini M."/>
            <person name="Carapelli A."/>
            <person name="Frati F."/>
            <person name="Nardi F."/>
        </authorList>
    </citation>
    <scope>NUCLEOTIDE SEQUENCE [LARGE SCALE GENOMIC DNA]</scope>
    <source>
        <strain evidence="2">DMR45628</strain>
    </source>
</reference>
<organism evidence="2 3">
    <name type="scientific">Popillia japonica</name>
    <name type="common">Japanese beetle</name>
    <dbReference type="NCBI Taxonomy" id="7064"/>
    <lineage>
        <taxon>Eukaryota</taxon>
        <taxon>Metazoa</taxon>
        <taxon>Ecdysozoa</taxon>
        <taxon>Arthropoda</taxon>
        <taxon>Hexapoda</taxon>
        <taxon>Insecta</taxon>
        <taxon>Pterygota</taxon>
        <taxon>Neoptera</taxon>
        <taxon>Endopterygota</taxon>
        <taxon>Coleoptera</taxon>
        <taxon>Polyphaga</taxon>
        <taxon>Scarabaeiformia</taxon>
        <taxon>Scarabaeidae</taxon>
        <taxon>Rutelinae</taxon>
        <taxon>Popillia</taxon>
    </lineage>
</organism>
<dbReference type="Proteomes" id="UP001458880">
    <property type="component" value="Unassembled WGS sequence"/>
</dbReference>
<gene>
    <name evidence="2" type="ORF">QE152_g4885</name>
</gene>
<feature type="compositionally biased region" description="Basic and acidic residues" evidence="1">
    <location>
        <begin position="89"/>
        <end position="103"/>
    </location>
</feature>
<evidence type="ECO:0000313" key="2">
    <source>
        <dbReference type="EMBL" id="KAK9751626.1"/>
    </source>
</evidence>
<dbReference type="AlphaFoldDB" id="A0AAW1MZ69"/>
<evidence type="ECO:0000256" key="1">
    <source>
        <dbReference type="SAM" id="MobiDB-lite"/>
    </source>
</evidence>
<sequence>MENSFTQQKFGYQDHTHKKSKSQLHETTFQRKDLKTVHKGTPHKSVWQYINIFSKIRKTSKSKIKETESQVTEANGITQKELKPCQSKGMDEEHSGEDNSNNDREDESTSIASKTSFLGKMNLENLLKIFIDLHKKKQSSQNRQKTNETAREEQSAELDFILKGDESQIDFSRSQIVLESNVSSNPLILPDCNESPLFFTEIVQNPVNSPSLINTNIDKNILNITAKEDTVSNVDSTLSLLNNVSIKLENYLSEVKNNILAADTCATETGSSENSDLKQEESLPVILAAESDIKTETGSSENSDLKQEESLPVILAAESDIKTEQKAQLIALHQEKNSSAEVIEYPTTENDEAEDKKLAYTIVESDIKRMIKELLQESNNLKNSIVATGIQEEPASSFSEISKSLDSFIICRGICNDLLNAVFNKHISTLKTRHNLIVNFKRDAEKEADYVLTKLLENVITQKSVPKQQVQVNYCLIQTNSKSNRRKQESDPSTRKFRESIVYILTKQLYKMKVPSKKEIHPPKVTVHNLSMSKRIRFASSENSLICRIRRSAALLMALIRRSAALLMALYDEMRDYSYYNCTSNILCDLYESMIKQGLISLTNLRQHKSIENIVLQRNIQSEVISENSDHQFPTTSTLPLQSSTDSNTDPRSSCSNPSNMPDIRTSPSSDSSSSESDDEHAPRRTILPNLKYTYQSDLEINTPEEVKIIDENAAQNGACRDVNIKEFLISEESISIDYEIVSINENEAFIKEL</sequence>